<evidence type="ECO:0000256" key="1">
    <source>
        <dbReference type="PIRSR" id="PIRSR601310-1"/>
    </source>
</evidence>
<accession>A0A1G9NS54</accession>
<dbReference type="GO" id="GO:0003824">
    <property type="term" value="F:catalytic activity"/>
    <property type="evidence" value="ECO:0007669"/>
    <property type="project" value="InterPro"/>
</dbReference>
<dbReference type="PROSITE" id="PS51084">
    <property type="entry name" value="HIT_2"/>
    <property type="match status" value="1"/>
</dbReference>
<dbReference type="PANTHER" id="PTHR23089">
    <property type="entry name" value="HISTIDINE TRIAD HIT PROTEIN"/>
    <property type="match status" value="1"/>
</dbReference>
<feature type="short sequence motif" description="Histidine triad motif" evidence="2 3">
    <location>
        <begin position="111"/>
        <end position="115"/>
    </location>
</feature>
<name>A0A1G9NS54_9PSEU</name>
<dbReference type="Pfam" id="PF01230">
    <property type="entry name" value="HIT"/>
    <property type="match status" value="1"/>
</dbReference>
<evidence type="ECO:0000259" key="4">
    <source>
        <dbReference type="PROSITE" id="PS51084"/>
    </source>
</evidence>
<dbReference type="Proteomes" id="UP000199682">
    <property type="component" value="Unassembled WGS sequence"/>
</dbReference>
<reference evidence="6" key="1">
    <citation type="submission" date="2016-10" db="EMBL/GenBank/DDBJ databases">
        <authorList>
            <person name="Varghese N."/>
            <person name="Submissions S."/>
        </authorList>
    </citation>
    <scope>NUCLEOTIDE SEQUENCE [LARGE SCALE GENOMIC DNA]</scope>
    <source>
        <strain evidence="6">DSM 44796</strain>
    </source>
</reference>
<evidence type="ECO:0000256" key="3">
    <source>
        <dbReference type="PROSITE-ProRule" id="PRU00464"/>
    </source>
</evidence>
<gene>
    <name evidence="5" type="ORF">SAMN04488074_114122</name>
</gene>
<dbReference type="PRINTS" id="PR00332">
    <property type="entry name" value="HISTRIAD"/>
</dbReference>
<dbReference type="EMBL" id="FNET01000014">
    <property type="protein sequence ID" value="SDL89171.1"/>
    <property type="molecule type" value="Genomic_DNA"/>
</dbReference>
<dbReference type="InterPro" id="IPR011146">
    <property type="entry name" value="HIT-like"/>
</dbReference>
<evidence type="ECO:0000313" key="5">
    <source>
        <dbReference type="EMBL" id="SDL89171.1"/>
    </source>
</evidence>
<dbReference type="Gene3D" id="3.30.428.10">
    <property type="entry name" value="HIT-like"/>
    <property type="match status" value="1"/>
</dbReference>
<dbReference type="InterPro" id="IPR001310">
    <property type="entry name" value="Histidine_triad_HIT"/>
</dbReference>
<proteinExistence type="predicted"/>
<evidence type="ECO:0000313" key="6">
    <source>
        <dbReference type="Proteomes" id="UP000199682"/>
    </source>
</evidence>
<evidence type="ECO:0000256" key="2">
    <source>
        <dbReference type="PIRSR" id="PIRSR601310-3"/>
    </source>
</evidence>
<dbReference type="CDD" id="cd01276">
    <property type="entry name" value="PKCI_related"/>
    <property type="match status" value="1"/>
</dbReference>
<dbReference type="InterPro" id="IPR036265">
    <property type="entry name" value="HIT-like_sf"/>
</dbReference>
<feature type="active site" description="Tele-AMP-histidine intermediate" evidence="1">
    <location>
        <position position="113"/>
    </location>
</feature>
<sequence>MASLGNRVHRDQYDAVVTDCLFCRIVSGQIPATVVTETDTTLAFRDIDPKAPTHVLVIPKEHHPAIGDVDPVLAGQILATAHQVAKAEGVDESGYRLVFNTGGDGGQTVFHVHCHVLGGRGLTWPPG</sequence>
<protein>
    <submittedName>
        <fullName evidence="5">Histidine triad (HIT) family protein</fullName>
    </submittedName>
</protein>
<dbReference type="SUPFAM" id="SSF54197">
    <property type="entry name" value="HIT-like"/>
    <property type="match status" value="1"/>
</dbReference>
<organism evidence="5 6">
    <name type="scientific">Lentzea albidocapillata subsp. violacea</name>
    <dbReference type="NCBI Taxonomy" id="128104"/>
    <lineage>
        <taxon>Bacteria</taxon>
        <taxon>Bacillati</taxon>
        <taxon>Actinomycetota</taxon>
        <taxon>Actinomycetes</taxon>
        <taxon>Pseudonocardiales</taxon>
        <taxon>Pseudonocardiaceae</taxon>
        <taxon>Lentzea</taxon>
    </lineage>
</organism>
<feature type="domain" description="HIT" evidence="4">
    <location>
        <begin position="21"/>
        <end position="127"/>
    </location>
</feature>
<dbReference type="AlphaFoldDB" id="A0A1G9NS54"/>